<evidence type="ECO:0000256" key="10">
    <source>
        <dbReference type="ARBA" id="ARBA00023157"/>
    </source>
</evidence>
<evidence type="ECO:0000256" key="2">
    <source>
        <dbReference type="ARBA" id="ARBA00004613"/>
    </source>
</evidence>
<dbReference type="EC" id="1.14.99.56" evidence="15"/>
<dbReference type="GO" id="GO:0046872">
    <property type="term" value="F:metal ion binding"/>
    <property type="evidence" value="ECO:0007669"/>
    <property type="project" value="UniProtKB-KW"/>
</dbReference>
<dbReference type="Pfam" id="PF03443">
    <property type="entry name" value="AA9"/>
    <property type="match status" value="1"/>
</dbReference>
<dbReference type="InterPro" id="IPR005103">
    <property type="entry name" value="AA9_LPMO"/>
</dbReference>
<comment type="cofactor">
    <cofactor evidence="1">
        <name>Cu(2+)</name>
        <dbReference type="ChEBI" id="CHEBI:29036"/>
    </cofactor>
</comment>
<keyword evidence="11" id="KW-0119">Carbohydrate metabolism</keyword>
<keyword evidence="7" id="KW-0560">Oxidoreductase</keyword>
<dbReference type="Proteomes" id="UP001172155">
    <property type="component" value="Unassembled WGS sequence"/>
</dbReference>
<evidence type="ECO:0000256" key="11">
    <source>
        <dbReference type="ARBA" id="ARBA00023277"/>
    </source>
</evidence>
<dbReference type="Gene3D" id="2.70.50.70">
    <property type="match status" value="1"/>
</dbReference>
<keyword evidence="12" id="KW-0624">Polysaccharide degradation</keyword>
<dbReference type="GO" id="GO:0005576">
    <property type="term" value="C:extracellular region"/>
    <property type="evidence" value="ECO:0007669"/>
    <property type="project" value="UniProtKB-SubCell"/>
</dbReference>
<dbReference type="InterPro" id="IPR049892">
    <property type="entry name" value="AA9"/>
</dbReference>
<dbReference type="EMBL" id="JAUKUD010000002">
    <property type="protein sequence ID" value="KAK0751859.1"/>
    <property type="molecule type" value="Genomic_DNA"/>
</dbReference>
<keyword evidence="17" id="KW-0378">Hydrolase</keyword>
<evidence type="ECO:0000256" key="5">
    <source>
        <dbReference type="ARBA" id="ARBA00022729"/>
    </source>
</evidence>
<organism evidence="17 18">
    <name type="scientific">Schizothecium vesticola</name>
    <dbReference type="NCBI Taxonomy" id="314040"/>
    <lineage>
        <taxon>Eukaryota</taxon>
        <taxon>Fungi</taxon>
        <taxon>Dikarya</taxon>
        <taxon>Ascomycota</taxon>
        <taxon>Pezizomycotina</taxon>
        <taxon>Sordariomycetes</taxon>
        <taxon>Sordariomycetidae</taxon>
        <taxon>Sordariales</taxon>
        <taxon>Schizotheciaceae</taxon>
        <taxon>Schizothecium</taxon>
    </lineage>
</organism>
<reference evidence="17" key="1">
    <citation type="submission" date="2023-06" db="EMBL/GenBank/DDBJ databases">
        <title>Genome-scale phylogeny and comparative genomics of the fungal order Sordariales.</title>
        <authorList>
            <consortium name="Lawrence Berkeley National Laboratory"/>
            <person name="Hensen N."/>
            <person name="Bonometti L."/>
            <person name="Westerberg I."/>
            <person name="Brannstrom I.O."/>
            <person name="Guillou S."/>
            <person name="Cros-Aarteil S."/>
            <person name="Calhoun S."/>
            <person name="Haridas S."/>
            <person name="Kuo A."/>
            <person name="Mondo S."/>
            <person name="Pangilinan J."/>
            <person name="Riley R."/>
            <person name="LaButti K."/>
            <person name="Andreopoulos B."/>
            <person name="Lipzen A."/>
            <person name="Chen C."/>
            <person name="Yanf M."/>
            <person name="Daum C."/>
            <person name="Ng V."/>
            <person name="Clum A."/>
            <person name="Steindorff A."/>
            <person name="Ohm R."/>
            <person name="Martin F."/>
            <person name="Silar P."/>
            <person name="Natvig D."/>
            <person name="Lalanne C."/>
            <person name="Gautier V."/>
            <person name="Ament-velasquez S.L."/>
            <person name="Kruys A."/>
            <person name="Hutchinson M.I."/>
            <person name="Powell A.J."/>
            <person name="Barry K."/>
            <person name="Miller A.N."/>
            <person name="Grigoriev I.V."/>
            <person name="Debuchy R."/>
            <person name="Gladieux P."/>
            <person name="Thoren M.H."/>
            <person name="Johannesson H."/>
        </authorList>
    </citation>
    <scope>NUCLEOTIDE SEQUENCE</scope>
    <source>
        <strain evidence="17">SMH3187-1</strain>
    </source>
</reference>
<evidence type="ECO:0000313" key="18">
    <source>
        <dbReference type="Proteomes" id="UP001172155"/>
    </source>
</evidence>
<evidence type="ECO:0000256" key="12">
    <source>
        <dbReference type="ARBA" id="ARBA00023326"/>
    </source>
</evidence>
<evidence type="ECO:0000256" key="9">
    <source>
        <dbReference type="ARBA" id="ARBA00023033"/>
    </source>
</evidence>
<dbReference type="CDD" id="cd21175">
    <property type="entry name" value="LPMO_AA9"/>
    <property type="match status" value="1"/>
</dbReference>
<keyword evidence="4" id="KW-0479">Metal-binding</keyword>
<evidence type="ECO:0000256" key="6">
    <source>
        <dbReference type="ARBA" id="ARBA00023001"/>
    </source>
</evidence>
<dbReference type="GO" id="GO:0004497">
    <property type="term" value="F:monooxygenase activity"/>
    <property type="evidence" value="ECO:0007669"/>
    <property type="project" value="UniProtKB-KW"/>
</dbReference>
<evidence type="ECO:0000256" key="4">
    <source>
        <dbReference type="ARBA" id="ARBA00022723"/>
    </source>
</evidence>
<sequence length="235" mass="24598">MKLSGSLAVLAAAGAQAHYTFAGTLYNGQRTADWEAVRMTENRYHNGPITDVRSEAMTCYELNPGRGAARTLGVTAGSTVSITTGGGTSIFHPGPTHFYLAKVPAGQTAATFSGKGAVWFKIAQDQPRGLGTGSLSWETEGKSQVSVRIPQCVQNGEYLLRVEHIALHSASAPNGAQLYISCAQLNISGGSGSIKTGNLVAFPGAYSATDPGILFNPYYPIPTRYINPGPAVATC</sequence>
<dbReference type="PANTHER" id="PTHR33353:SF10">
    <property type="entry name" value="ENDO-BETA-1,4-GLUCANASE D"/>
    <property type="match status" value="1"/>
</dbReference>
<evidence type="ECO:0000256" key="13">
    <source>
        <dbReference type="ARBA" id="ARBA00044502"/>
    </source>
</evidence>
<keyword evidence="18" id="KW-1185">Reference proteome</keyword>
<feature type="domain" description="Auxiliary Activity family 9 catalytic" evidence="16">
    <location>
        <begin position="18"/>
        <end position="221"/>
    </location>
</feature>
<keyword evidence="10" id="KW-1015">Disulfide bond</keyword>
<proteinExistence type="inferred from homology"/>
<dbReference type="PANTHER" id="PTHR33353">
    <property type="entry name" value="PUTATIVE (AFU_ORTHOLOGUE AFUA_1G12560)-RELATED"/>
    <property type="match status" value="1"/>
</dbReference>
<keyword evidence="3" id="KW-0964">Secreted</keyword>
<dbReference type="GO" id="GO:0016787">
    <property type="term" value="F:hydrolase activity"/>
    <property type="evidence" value="ECO:0007669"/>
    <property type="project" value="UniProtKB-KW"/>
</dbReference>
<keyword evidence="8" id="KW-0186">Copper</keyword>
<evidence type="ECO:0000259" key="16">
    <source>
        <dbReference type="Pfam" id="PF03443"/>
    </source>
</evidence>
<comment type="catalytic activity">
    <reaction evidence="14">
        <text>[(1-&gt;4)-beta-D-glucosyl]n+m + reduced acceptor + O2 = 4-dehydro-beta-D-glucosyl-[(1-&gt;4)-beta-D-glucosyl]n-1 + [(1-&gt;4)-beta-D-glucosyl]m + acceptor + H2O.</text>
        <dbReference type="EC" id="1.14.99.56"/>
    </reaction>
</comment>
<gene>
    <name evidence="17" type="ORF">B0T18DRAFT_78801</name>
</gene>
<dbReference type="GO" id="GO:0030245">
    <property type="term" value="P:cellulose catabolic process"/>
    <property type="evidence" value="ECO:0007669"/>
    <property type="project" value="UniProtKB-KW"/>
</dbReference>
<name>A0AA40KA83_9PEZI</name>
<keyword evidence="5" id="KW-0732">Signal</keyword>
<evidence type="ECO:0000256" key="3">
    <source>
        <dbReference type="ARBA" id="ARBA00022525"/>
    </source>
</evidence>
<comment type="subcellular location">
    <subcellularLocation>
        <location evidence="2">Secreted</location>
    </subcellularLocation>
</comment>
<comment type="caution">
    <text evidence="17">The sequence shown here is derived from an EMBL/GenBank/DDBJ whole genome shotgun (WGS) entry which is preliminary data.</text>
</comment>
<dbReference type="AlphaFoldDB" id="A0AA40KA83"/>
<evidence type="ECO:0000256" key="1">
    <source>
        <dbReference type="ARBA" id="ARBA00001973"/>
    </source>
</evidence>
<evidence type="ECO:0000256" key="7">
    <source>
        <dbReference type="ARBA" id="ARBA00023002"/>
    </source>
</evidence>
<evidence type="ECO:0000313" key="17">
    <source>
        <dbReference type="EMBL" id="KAK0751859.1"/>
    </source>
</evidence>
<protein>
    <recommendedName>
        <fullName evidence="15">lytic cellulose monooxygenase (C4-dehydrogenating)</fullName>
        <ecNumber evidence="15">1.14.99.56</ecNumber>
    </recommendedName>
</protein>
<keyword evidence="6" id="KW-0136">Cellulose degradation</keyword>
<evidence type="ECO:0000256" key="14">
    <source>
        <dbReference type="ARBA" id="ARBA00045077"/>
    </source>
</evidence>
<comment type="similarity">
    <text evidence="13">Belongs to the polysaccharide monooxygenase AA9 family.</text>
</comment>
<accession>A0AA40KA83</accession>
<evidence type="ECO:0000256" key="8">
    <source>
        <dbReference type="ARBA" id="ARBA00023008"/>
    </source>
</evidence>
<evidence type="ECO:0000256" key="15">
    <source>
        <dbReference type="ARBA" id="ARBA00047174"/>
    </source>
</evidence>
<keyword evidence="9" id="KW-0503">Monooxygenase</keyword>